<comment type="caution">
    <text evidence="2">The sequence shown here is derived from an EMBL/GenBank/DDBJ whole genome shotgun (WGS) entry which is preliminary data.</text>
</comment>
<name>A0ABW2LED9_9BACT</name>
<evidence type="ECO:0000313" key="2">
    <source>
        <dbReference type="EMBL" id="MFC7339510.1"/>
    </source>
</evidence>
<dbReference type="Proteomes" id="UP001596472">
    <property type="component" value="Unassembled WGS sequence"/>
</dbReference>
<dbReference type="EMBL" id="JBHTBS010000018">
    <property type="protein sequence ID" value="MFC7339510.1"/>
    <property type="molecule type" value="Genomic_DNA"/>
</dbReference>
<feature type="domain" description="Pyrrolo-quinoline quinone repeat" evidence="1">
    <location>
        <begin position="46"/>
        <end position="199"/>
    </location>
</feature>
<sequence length="418" mass="44881">MKLTPLILLSTAWTLTAAEWPGWRGAEQDGSVAGEKPPAKFSAEENLLWKAALPGRGCSTPIVVDGKIILTSEIEGKDGVIAYDMEGKELWRKTFGKIIPGRGQRVGSSANSSPVTDGEAVYVYFKSGQLAALELSGDVRWEMNLFKKFGEDKLWWDVGTSPVIAGGNLVVAMMQTDAPSYIVSLDRKTGNTVWKNDRHYETGPESGDSYTTPLVYDIDGKETLVCWGGDHLTGQDVATGEILWTVGGFNPDKKKGWRVIASAVASGDVALVPYARGEYVAGVKMGGKGDTTEKAHLWKHKLGSDSATPAADDGKFYILTDRGPQRGLVTCIDAPSGKVLWKDKLPKAAQTFYASPIIAGGLLVCPREDGVVLTAKIGKEGLEEIKSNELGEGVIASPVVVDGQLLLRGDRSLFCFAN</sequence>
<dbReference type="SMART" id="SM00564">
    <property type="entry name" value="PQQ"/>
    <property type="match status" value="5"/>
</dbReference>
<proteinExistence type="predicted"/>
<evidence type="ECO:0000313" key="3">
    <source>
        <dbReference type="Proteomes" id="UP001596472"/>
    </source>
</evidence>
<dbReference type="Gene3D" id="2.130.10.10">
    <property type="entry name" value="YVTN repeat-like/Quinoprotein amine dehydrogenase"/>
    <property type="match status" value="1"/>
</dbReference>
<dbReference type="Pfam" id="PF13360">
    <property type="entry name" value="PQQ_2"/>
    <property type="match status" value="2"/>
</dbReference>
<gene>
    <name evidence="2" type="ORF">ACFQY0_20125</name>
</gene>
<keyword evidence="3" id="KW-1185">Reference proteome</keyword>
<dbReference type="PANTHER" id="PTHR34512">
    <property type="entry name" value="CELL SURFACE PROTEIN"/>
    <property type="match status" value="1"/>
</dbReference>
<dbReference type="InterPro" id="IPR011047">
    <property type="entry name" value="Quinoprotein_ADH-like_sf"/>
</dbReference>
<feature type="domain" description="Pyrrolo-quinoline quinone repeat" evidence="1">
    <location>
        <begin position="295"/>
        <end position="374"/>
    </location>
</feature>
<dbReference type="Gene3D" id="2.40.10.480">
    <property type="match status" value="1"/>
</dbReference>
<dbReference type="PANTHER" id="PTHR34512:SF30">
    <property type="entry name" value="OUTER MEMBRANE PROTEIN ASSEMBLY FACTOR BAMB"/>
    <property type="match status" value="1"/>
</dbReference>
<organism evidence="2 3">
    <name type="scientific">Haloferula chungangensis</name>
    <dbReference type="NCBI Taxonomy" id="1048331"/>
    <lineage>
        <taxon>Bacteria</taxon>
        <taxon>Pseudomonadati</taxon>
        <taxon>Verrucomicrobiota</taxon>
        <taxon>Verrucomicrobiia</taxon>
        <taxon>Verrucomicrobiales</taxon>
        <taxon>Verrucomicrobiaceae</taxon>
        <taxon>Haloferula</taxon>
    </lineage>
</organism>
<evidence type="ECO:0000259" key="1">
    <source>
        <dbReference type="Pfam" id="PF13360"/>
    </source>
</evidence>
<dbReference type="InterPro" id="IPR018391">
    <property type="entry name" value="PQQ_b-propeller_rpt"/>
</dbReference>
<reference evidence="3" key="1">
    <citation type="journal article" date="2019" name="Int. J. Syst. Evol. Microbiol.">
        <title>The Global Catalogue of Microorganisms (GCM) 10K type strain sequencing project: providing services to taxonomists for standard genome sequencing and annotation.</title>
        <authorList>
            <consortium name="The Broad Institute Genomics Platform"/>
            <consortium name="The Broad Institute Genome Sequencing Center for Infectious Disease"/>
            <person name="Wu L."/>
            <person name="Ma J."/>
        </authorList>
    </citation>
    <scope>NUCLEOTIDE SEQUENCE [LARGE SCALE GENOMIC DNA]</scope>
    <source>
        <strain evidence="3">CGMCC 4.1467</strain>
    </source>
</reference>
<dbReference type="InterPro" id="IPR015943">
    <property type="entry name" value="WD40/YVTN_repeat-like_dom_sf"/>
</dbReference>
<dbReference type="InterPro" id="IPR002372">
    <property type="entry name" value="PQQ_rpt_dom"/>
</dbReference>
<accession>A0ABW2LED9</accession>
<dbReference type="RefSeq" id="WP_379716465.1">
    <property type="nucleotide sequence ID" value="NZ_JBHTBS010000018.1"/>
</dbReference>
<dbReference type="SUPFAM" id="SSF50998">
    <property type="entry name" value="Quinoprotein alcohol dehydrogenase-like"/>
    <property type="match status" value="1"/>
</dbReference>
<protein>
    <submittedName>
        <fullName evidence="2">PQQ-binding-like beta-propeller repeat protein</fullName>
    </submittedName>
</protein>